<reference evidence="1 2" key="1">
    <citation type="submission" date="2019-04" db="EMBL/GenBank/DDBJ databases">
        <title>Azoarcus rhizosphaerae sp. nov. isolated from rhizosphere of Ficus religiosa.</title>
        <authorList>
            <person name="Lin S.-Y."/>
            <person name="Hameed A."/>
            <person name="Hsu Y.-H."/>
            <person name="Young C.-C."/>
        </authorList>
    </citation>
    <scope>NUCLEOTIDE SEQUENCE [LARGE SCALE GENOMIC DNA]</scope>
    <source>
        <strain evidence="1 2">CC-YHH848</strain>
    </source>
</reference>
<keyword evidence="2" id="KW-1185">Reference proteome</keyword>
<dbReference type="OrthoDB" id="8100555at2"/>
<evidence type="ECO:0000313" key="1">
    <source>
        <dbReference type="EMBL" id="THF55909.1"/>
    </source>
</evidence>
<accession>A0A4S4AAK1</accession>
<proteinExistence type="predicted"/>
<dbReference type="Proteomes" id="UP000307956">
    <property type="component" value="Unassembled WGS sequence"/>
</dbReference>
<sequence>MAASDLILYAANLDDIRLNDLVGATLKMTLHTSSYTPDDGTSGDAVYADIDNELTTANGYTAGGATLTNVAVTAITNGWKLTSDNVQWNADGGAIPAWRYAVLRVSGSLWGKTDPLIGYIIADATPADSPATADGNPLQLEVPSGGWFDVKRV</sequence>
<gene>
    <name evidence="1" type="ORF">E6O51_20195</name>
</gene>
<protein>
    <submittedName>
        <fullName evidence="1">Uncharacterized protein</fullName>
    </submittedName>
</protein>
<evidence type="ECO:0000313" key="2">
    <source>
        <dbReference type="Proteomes" id="UP000307956"/>
    </source>
</evidence>
<comment type="caution">
    <text evidence="1">The sequence shown here is derived from an EMBL/GenBank/DDBJ whole genome shotgun (WGS) entry which is preliminary data.</text>
</comment>
<dbReference type="AlphaFoldDB" id="A0A4S4AAK1"/>
<dbReference type="RefSeq" id="WP_136386825.1">
    <property type="nucleotide sequence ID" value="NZ_SSOD01000022.1"/>
</dbReference>
<dbReference type="EMBL" id="SSOD01000022">
    <property type="protein sequence ID" value="THF55909.1"/>
    <property type="molecule type" value="Genomic_DNA"/>
</dbReference>
<name>A0A4S4AAK1_9RHOO</name>
<organism evidence="1 2">
    <name type="scientific">Pseudothauera rhizosphaerae</name>
    <dbReference type="NCBI Taxonomy" id="2565932"/>
    <lineage>
        <taxon>Bacteria</taxon>
        <taxon>Pseudomonadati</taxon>
        <taxon>Pseudomonadota</taxon>
        <taxon>Betaproteobacteria</taxon>
        <taxon>Rhodocyclales</taxon>
        <taxon>Zoogloeaceae</taxon>
        <taxon>Pseudothauera</taxon>
    </lineage>
</organism>